<evidence type="ECO:0000259" key="1">
    <source>
        <dbReference type="Pfam" id="PF02463"/>
    </source>
</evidence>
<accession>A0ABW2L8F8</accession>
<dbReference type="Gene3D" id="3.40.50.300">
    <property type="entry name" value="P-loop containing nucleotide triphosphate hydrolases"/>
    <property type="match status" value="2"/>
</dbReference>
<comment type="caution">
    <text evidence="2">The sequence shown here is derived from an EMBL/GenBank/DDBJ whole genome shotgun (WGS) entry which is preliminary data.</text>
</comment>
<dbReference type="Proteomes" id="UP001596472">
    <property type="component" value="Unassembled WGS sequence"/>
</dbReference>
<dbReference type="EMBL" id="JBHTBS010000005">
    <property type="protein sequence ID" value="MFC7337840.1"/>
    <property type="molecule type" value="Genomic_DNA"/>
</dbReference>
<evidence type="ECO:0000313" key="3">
    <source>
        <dbReference type="Proteomes" id="UP001596472"/>
    </source>
</evidence>
<dbReference type="SUPFAM" id="SSF52540">
    <property type="entry name" value="P-loop containing nucleoside triphosphate hydrolases"/>
    <property type="match status" value="1"/>
</dbReference>
<gene>
    <name evidence="2" type="ORF">ACFQY0_11680</name>
</gene>
<dbReference type="InterPro" id="IPR003395">
    <property type="entry name" value="RecF/RecN/SMC_N"/>
</dbReference>
<sequence length="210" mass="22814">MIIKSITLSGFRSFYRTQILTFDSGMTAIVGPDGCGKSNVIRGILWALAHPAASLDPTEICSSSSRHFTAKGAQVGIDYQIRPYDLEMSLSRTLSVNGLWATFNIDGHDYADSVPPPEFLASRAQVQFLQNPAQLDLALEAAKPGDLFLIDGIDDPSSLVLDNLRSLTASGNQVIAVVRSRAMMQIADQLIGVTMEEPGVSKFVPMRLRK</sequence>
<dbReference type="RefSeq" id="WP_379712516.1">
    <property type="nucleotide sequence ID" value="NZ_JBHTBS010000005.1"/>
</dbReference>
<dbReference type="Pfam" id="PF02463">
    <property type="entry name" value="SMC_N"/>
    <property type="match status" value="1"/>
</dbReference>
<keyword evidence="3" id="KW-1185">Reference proteome</keyword>
<name>A0ABW2L8F8_9BACT</name>
<proteinExistence type="predicted"/>
<reference evidence="3" key="1">
    <citation type="journal article" date="2019" name="Int. J. Syst. Evol. Microbiol.">
        <title>The Global Catalogue of Microorganisms (GCM) 10K type strain sequencing project: providing services to taxonomists for standard genome sequencing and annotation.</title>
        <authorList>
            <consortium name="The Broad Institute Genomics Platform"/>
            <consortium name="The Broad Institute Genome Sequencing Center for Infectious Disease"/>
            <person name="Wu L."/>
            <person name="Ma J."/>
        </authorList>
    </citation>
    <scope>NUCLEOTIDE SEQUENCE [LARGE SCALE GENOMIC DNA]</scope>
    <source>
        <strain evidence="3">CGMCC 4.1467</strain>
    </source>
</reference>
<evidence type="ECO:0000313" key="2">
    <source>
        <dbReference type="EMBL" id="MFC7337840.1"/>
    </source>
</evidence>
<dbReference type="InterPro" id="IPR027417">
    <property type="entry name" value="P-loop_NTPase"/>
</dbReference>
<feature type="domain" description="RecF/RecN/SMC N-terminal" evidence="1">
    <location>
        <begin position="3"/>
        <end position="107"/>
    </location>
</feature>
<protein>
    <submittedName>
        <fullName evidence="2">AAA family ATPase</fullName>
    </submittedName>
</protein>
<organism evidence="2 3">
    <name type="scientific">Haloferula chungangensis</name>
    <dbReference type="NCBI Taxonomy" id="1048331"/>
    <lineage>
        <taxon>Bacteria</taxon>
        <taxon>Pseudomonadati</taxon>
        <taxon>Verrucomicrobiota</taxon>
        <taxon>Verrucomicrobiia</taxon>
        <taxon>Verrucomicrobiales</taxon>
        <taxon>Verrucomicrobiaceae</taxon>
        <taxon>Haloferula</taxon>
    </lineage>
</organism>